<evidence type="ECO:0000313" key="2">
    <source>
        <dbReference type="Proteomes" id="UP000078492"/>
    </source>
</evidence>
<evidence type="ECO:0000313" key="1">
    <source>
        <dbReference type="EMBL" id="KYN12494.1"/>
    </source>
</evidence>
<name>A0A195DJ14_9HYME</name>
<dbReference type="Gene3D" id="3.40.50.1820">
    <property type="entry name" value="alpha/beta hydrolase"/>
    <property type="match status" value="1"/>
</dbReference>
<dbReference type="EMBL" id="KQ980824">
    <property type="protein sequence ID" value="KYN12494.1"/>
    <property type="molecule type" value="Genomic_DNA"/>
</dbReference>
<dbReference type="Proteomes" id="UP000078492">
    <property type="component" value="Unassembled WGS sequence"/>
</dbReference>
<keyword evidence="2" id="KW-1185">Reference proteome</keyword>
<protein>
    <submittedName>
        <fullName evidence="1">Uncharacterized protein</fullName>
    </submittedName>
</protein>
<accession>A0A195DJ14</accession>
<gene>
    <name evidence="1" type="ORF">ALC57_15221</name>
</gene>
<dbReference type="InterPro" id="IPR029058">
    <property type="entry name" value="AB_hydrolase_fold"/>
</dbReference>
<dbReference type="AlphaFoldDB" id="A0A195DJ14"/>
<proteinExistence type="predicted"/>
<dbReference type="STRING" id="471704.A0A195DJ14"/>
<reference evidence="1 2" key="1">
    <citation type="submission" date="2015-09" db="EMBL/GenBank/DDBJ databases">
        <title>Trachymyrmex cornetzi WGS genome.</title>
        <authorList>
            <person name="Nygaard S."/>
            <person name="Hu H."/>
            <person name="Boomsma J."/>
            <person name="Zhang G."/>
        </authorList>
    </citation>
    <scope>NUCLEOTIDE SEQUENCE [LARGE SCALE GENOMIC DNA]</scope>
    <source>
        <strain evidence="1">Tcor2-1</strain>
        <tissue evidence="1">Whole body</tissue>
    </source>
</reference>
<organism evidence="1 2">
    <name type="scientific">Trachymyrmex cornetzi</name>
    <dbReference type="NCBI Taxonomy" id="471704"/>
    <lineage>
        <taxon>Eukaryota</taxon>
        <taxon>Metazoa</taxon>
        <taxon>Ecdysozoa</taxon>
        <taxon>Arthropoda</taxon>
        <taxon>Hexapoda</taxon>
        <taxon>Insecta</taxon>
        <taxon>Pterygota</taxon>
        <taxon>Neoptera</taxon>
        <taxon>Endopterygota</taxon>
        <taxon>Hymenoptera</taxon>
        <taxon>Apocrita</taxon>
        <taxon>Aculeata</taxon>
        <taxon>Formicoidea</taxon>
        <taxon>Formicidae</taxon>
        <taxon>Myrmicinae</taxon>
        <taxon>Trachymyrmex</taxon>
    </lineage>
</organism>
<sequence length="127" mass="15141">MFYLILKEYERLYTPSEWSKRYESEELRARFFKFCEEDAPIFIFIRGKYWQNFKDSWRNIGKNLNGFSVPLFVKNKIKVITVGYNFCPNDRIGDIVAEIKSAVAQILKYAADTGSKYVLYLNFLLIY</sequence>